<dbReference type="SUPFAM" id="SSF46785">
    <property type="entry name" value="Winged helix' DNA-binding domain"/>
    <property type="match status" value="1"/>
</dbReference>
<dbReference type="InterPro" id="IPR036388">
    <property type="entry name" value="WH-like_DNA-bd_sf"/>
</dbReference>
<evidence type="ECO:0000256" key="3">
    <source>
        <dbReference type="ARBA" id="ARBA00023163"/>
    </source>
</evidence>
<comment type="caution">
    <text evidence="5">The sequence shown here is derived from an EMBL/GenBank/DDBJ whole genome shotgun (WGS) entry which is preliminary data.</text>
</comment>
<dbReference type="Gene3D" id="3.40.1410.10">
    <property type="entry name" value="Chorismate lyase-like"/>
    <property type="match status" value="1"/>
</dbReference>
<dbReference type="PANTHER" id="PTHR44846">
    <property type="entry name" value="MANNOSYL-D-GLYCERATE TRANSPORT/METABOLISM SYSTEM REPRESSOR MNGR-RELATED"/>
    <property type="match status" value="1"/>
</dbReference>
<dbReference type="Gene3D" id="1.10.10.10">
    <property type="entry name" value="Winged helix-like DNA-binding domain superfamily/Winged helix DNA-binding domain"/>
    <property type="match status" value="1"/>
</dbReference>
<sequence length="243" mass="27947">MDEKLDFDTFTPLYHQLREIIIKYIESGEWKPGDKIPSELFMQKQYNISRNTVQAALDDLVKDGMLERKKGLGTFVTKPKIEQSLTTFYSFSKVMKSKGLKSEDIVLNISKTKASKLVAKQLGVKTSEEVFALQRVRKANNEPIILETSYLPKSIVPDLMNYDLNEVSLYDYLEKNFGIIVMKAKESFEPVLTSKDESKYLEVEAGSPSLMLDRVAYDQFGRTVEFCRSIVRGDRCKFYTELL</sequence>
<dbReference type="GO" id="GO:0003677">
    <property type="term" value="F:DNA binding"/>
    <property type="evidence" value="ECO:0007669"/>
    <property type="project" value="UniProtKB-KW"/>
</dbReference>
<keyword evidence="2" id="KW-0238">DNA-binding</keyword>
<gene>
    <name evidence="5" type="ORF">GH741_11440</name>
</gene>
<dbReference type="InterPro" id="IPR050679">
    <property type="entry name" value="Bact_HTH_transcr_reg"/>
</dbReference>
<evidence type="ECO:0000313" key="5">
    <source>
        <dbReference type="EMBL" id="MRH43293.1"/>
    </source>
</evidence>
<accession>A0A6A8DC82</accession>
<keyword evidence="1" id="KW-0805">Transcription regulation</keyword>
<dbReference type="GO" id="GO:0003700">
    <property type="term" value="F:DNA-binding transcription factor activity"/>
    <property type="evidence" value="ECO:0007669"/>
    <property type="project" value="InterPro"/>
</dbReference>
<dbReference type="SMART" id="SM00866">
    <property type="entry name" value="UTRA"/>
    <property type="match status" value="1"/>
</dbReference>
<evidence type="ECO:0000313" key="6">
    <source>
        <dbReference type="Proteomes" id="UP000799092"/>
    </source>
</evidence>
<dbReference type="PROSITE" id="PS50949">
    <property type="entry name" value="HTH_GNTR"/>
    <property type="match status" value="1"/>
</dbReference>
<dbReference type="RefSeq" id="WP_153736925.1">
    <property type="nucleotide sequence ID" value="NZ_WJNG01000008.1"/>
</dbReference>
<dbReference type="AlphaFoldDB" id="A0A6A8DC82"/>
<dbReference type="Proteomes" id="UP000799092">
    <property type="component" value="Unassembled WGS sequence"/>
</dbReference>
<dbReference type="PRINTS" id="PR00035">
    <property type="entry name" value="HTHGNTR"/>
</dbReference>
<protein>
    <submittedName>
        <fullName evidence="5">UTRA domain-containing protein</fullName>
    </submittedName>
</protein>
<dbReference type="FunFam" id="1.10.10.10:FF:000079">
    <property type="entry name" value="GntR family transcriptional regulator"/>
    <property type="match status" value="1"/>
</dbReference>
<dbReference type="Pfam" id="PF07702">
    <property type="entry name" value="UTRA"/>
    <property type="match status" value="1"/>
</dbReference>
<dbReference type="SUPFAM" id="SSF64288">
    <property type="entry name" value="Chorismate lyase-like"/>
    <property type="match status" value="1"/>
</dbReference>
<feature type="domain" description="HTH gntR-type" evidence="4">
    <location>
        <begin position="11"/>
        <end position="79"/>
    </location>
</feature>
<dbReference type="GO" id="GO:0045892">
    <property type="term" value="P:negative regulation of DNA-templated transcription"/>
    <property type="evidence" value="ECO:0007669"/>
    <property type="project" value="TreeGrafter"/>
</dbReference>
<dbReference type="InterPro" id="IPR028978">
    <property type="entry name" value="Chorismate_lyase_/UTRA_dom_sf"/>
</dbReference>
<dbReference type="SMART" id="SM00345">
    <property type="entry name" value="HTH_GNTR"/>
    <property type="match status" value="1"/>
</dbReference>
<proteinExistence type="predicted"/>
<dbReference type="CDD" id="cd07377">
    <property type="entry name" value="WHTH_GntR"/>
    <property type="match status" value="1"/>
</dbReference>
<keyword evidence="3" id="KW-0804">Transcription</keyword>
<dbReference type="PANTHER" id="PTHR44846:SF1">
    <property type="entry name" value="MANNOSYL-D-GLYCERATE TRANSPORT_METABOLISM SYSTEM REPRESSOR MNGR-RELATED"/>
    <property type="match status" value="1"/>
</dbReference>
<dbReference type="EMBL" id="WJNG01000008">
    <property type="protein sequence ID" value="MRH43293.1"/>
    <property type="molecule type" value="Genomic_DNA"/>
</dbReference>
<evidence type="ECO:0000256" key="1">
    <source>
        <dbReference type="ARBA" id="ARBA00023015"/>
    </source>
</evidence>
<dbReference type="InterPro" id="IPR000524">
    <property type="entry name" value="Tscrpt_reg_HTH_GntR"/>
</dbReference>
<evidence type="ECO:0000256" key="2">
    <source>
        <dbReference type="ARBA" id="ARBA00023125"/>
    </source>
</evidence>
<evidence type="ECO:0000259" key="4">
    <source>
        <dbReference type="PROSITE" id="PS50949"/>
    </source>
</evidence>
<keyword evidence="6" id="KW-1185">Reference proteome</keyword>
<dbReference type="InterPro" id="IPR011663">
    <property type="entry name" value="UTRA"/>
</dbReference>
<name>A0A6A8DC82_9BACI</name>
<reference evidence="5" key="1">
    <citation type="submission" date="2019-11" db="EMBL/GenBank/DDBJ databases">
        <authorList>
            <person name="Li J."/>
        </authorList>
    </citation>
    <scope>NUCLEOTIDE SEQUENCE</scope>
    <source>
        <strain evidence="5">B6B</strain>
    </source>
</reference>
<organism evidence="5 6">
    <name type="scientific">Aquibacillus halophilus</name>
    <dbReference type="NCBI Taxonomy" id="930132"/>
    <lineage>
        <taxon>Bacteria</taxon>
        <taxon>Bacillati</taxon>
        <taxon>Bacillota</taxon>
        <taxon>Bacilli</taxon>
        <taxon>Bacillales</taxon>
        <taxon>Bacillaceae</taxon>
        <taxon>Aquibacillus</taxon>
    </lineage>
</organism>
<dbReference type="InterPro" id="IPR036390">
    <property type="entry name" value="WH_DNA-bd_sf"/>
</dbReference>
<dbReference type="OrthoDB" id="9815017at2"/>
<dbReference type="Pfam" id="PF00392">
    <property type="entry name" value="GntR"/>
    <property type="match status" value="1"/>
</dbReference>